<accession>A0AAV3UMS1</accession>
<evidence type="ECO:0000259" key="1">
    <source>
        <dbReference type="Pfam" id="PF24035"/>
    </source>
</evidence>
<dbReference type="InterPro" id="IPR036388">
    <property type="entry name" value="WH-like_DNA-bd_sf"/>
</dbReference>
<dbReference type="Gene3D" id="1.10.10.10">
    <property type="entry name" value="Winged helix-like DNA-binding domain superfamily/Winged helix DNA-binding domain"/>
    <property type="match status" value="1"/>
</dbReference>
<dbReference type="RefSeq" id="WP_227778082.1">
    <property type="nucleotide sequence ID" value="NZ_BAABKX010000016.1"/>
</dbReference>
<keyword evidence="3" id="KW-1185">Reference proteome</keyword>
<sequence>MSPSDDEDLPCSLDELFDLIADPQRRRILIYLIDNADHPVPLEALLEELMSDESIDSAYSRERLLIRLRHIHLPKLADYGVIEYNTSLQLISYTEHPRVEALIHAEQIESDETGGDSNADDPHT</sequence>
<name>A0AAV3UMS1_9EURY</name>
<evidence type="ECO:0000313" key="3">
    <source>
        <dbReference type="Proteomes" id="UP001501729"/>
    </source>
</evidence>
<proteinExistence type="predicted"/>
<feature type="domain" description="DUF7344" evidence="1">
    <location>
        <begin position="17"/>
        <end position="88"/>
    </location>
</feature>
<reference evidence="2 3" key="1">
    <citation type="journal article" date="2019" name="Int. J. Syst. Evol. Microbiol.">
        <title>The Global Catalogue of Microorganisms (GCM) 10K type strain sequencing project: providing services to taxonomists for standard genome sequencing and annotation.</title>
        <authorList>
            <consortium name="The Broad Institute Genomics Platform"/>
            <consortium name="The Broad Institute Genome Sequencing Center for Infectious Disease"/>
            <person name="Wu L."/>
            <person name="Ma J."/>
        </authorList>
    </citation>
    <scope>NUCLEOTIDE SEQUENCE [LARGE SCALE GENOMIC DNA]</scope>
    <source>
        <strain evidence="2 3">JCM 17504</strain>
    </source>
</reference>
<dbReference type="AlphaFoldDB" id="A0AAV3UMS1"/>
<dbReference type="Proteomes" id="UP001501729">
    <property type="component" value="Unassembled WGS sequence"/>
</dbReference>
<dbReference type="InterPro" id="IPR055768">
    <property type="entry name" value="DUF7344"/>
</dbReference>
<gene>
    <name evidence="2" type="ORF">GCM10025751_42670</name>
</gene>
<organism evidence="2 3">
    <name type="scientific">Haladaptatus pallidirubidus</name>
    <dbReference type="NCBI Taxonomy" id="1008152"/>
    <lineage>
        <taxon>Archaea</taxon>
        <taxon>Methanobacteriati</taxon>
        <taxon>Methanobacteriota</taxon>
        <taxon>Stenosarchaea group</taxon>
        <taxon>Halobacteria</taxon>
        <taxon>Halobacteriales</taxon>
        <taxon>Haladaptataceae</taxon>
        <taxon>Haladaptatus</taxon>
    </lineage>
</organism>
<protein>
    <recommendedName>
        <fullName evidence="1">DUF7344 domain-containing protein</fullName>
    </recommendedName>
</protein>
<dbReference type="EMBL" id="BAABKX010000016">
    <property type="protein sequence ID" value="GAA5059032.1"/>
    <property type="molecule type" value="Genomic_DNA"/>
</dbReference>
<evidence type="ECO:0000313" key="2">
    <source>
        <dbReference type="EMBL" id="GAA5059032.1"/>
    </source>
</evidence>
<comment type="caution">
    <text evidence="2">The sequence shown here is derived from an EMBL/GenBank/DDBJ whole genome shotgun (WGS) entry which is preliminary data.</text>
</comment>
<dbReference type="Pfam" id="PF24035">
    <property type="entry name" value="DUF7344"/>
    <property type="match status" value="1"/>
</dbReference>
<dbReference type="GeneID" id="68616444"/>